<proteinExistence type="predicted"/>
<keyword evidence="3" id="KW-1185">Reference proteome</keyword>
<reference evidence="2" key="1">
    <citation type="submission" date="2013-03" db="EMBL/GenBank/DDBJ databases">
        <title>Genome Sequence of the Profundibacterium mesophilum strain KAUST100406-0324T from Red Sea, a novel genus in the family Rhodobacteraceae.</title>
        <authorList>
            <person name="Essack M."/>
            <person name="Alam I."/>
            <person name="Lafi F."/>
            <person name="Alawi W."/>
            <person name="Kamanu F."/>
            <person name="Al-Suwailem A."/>
            <person name="Lee O.O."/>
            <person name="Xu Y."/>
            <person name="Bajic V."/>
            <person name="Qian P.-Y."/>
            <person name="Archer J."/>
        </authorList>
    </citation>
    <scope>NUCLEOTIDE SEQUENCE</scope>
    <source>
        <strain evidence="2">KAUST100406-0324</strain>
    </source>
</reference>
<evidence type="ECO:0000313" key="2">
    <source>
        <dbReference type="EMBL" id="KAF0674640.1"/>
    </source>
</evidence>
<dbReference type="RefSeq" id="WP_236549828.1">
    <property type="nucleotide sequence ID" value="NZ_APKE01000036.1"/>
</dbReference>
<accession>A0A921TB21</accession>
<evidence type="ECO:0000313" key="3">
    <source>
        <dbReference type="Proteomes" id="UP000698242"/>
    </source>
</evidence>
<organism evidence="2 3">
    <name type="scientific">Profundibacterium mesophilum KAUST100406-0324</name>
    <dbReference type="NCBI Taxonomy" id="1037889"/>
    <lineage>
        <taxon>Bacteria</taxon>
        <taxon>Pseudomonadati</taxon>
        <taxon>Pseudomonadota</taxon>
        <taxon>Alphaproteobacteria</taxon>
        <taxon>Rhodobacterales</taxon>
        <taxon>Roseobacteraceae</taxon>
        <taxon>Profundibacterium</taxon>
    </lineage>
</organism>
<evidence type="ECO:0000256" key="1">
    <source>
        <dbReference type="SAM" id="MobiDB-lite"/>
    </source>
</evidence>
<gene>
    <name evidence="2" type="primary">cheL</name>
    <name evidence="2" type="ORF">PMES_03022</name>
</gene>
<protein>
    <submittedName>
        <fullName evidence="2">Chemotactic signal-response protein CheL</fullName>
    </submittedName>
</protein>
<sequence>MDSMTITQRPVAQTSGAHHSPRRESDESRTAREFEAVFLTQAVEQMMSNVDIGSFGGGDAEKTWRGFLARAVADEIAAQGRTGIAQSVGVAMSAYGTAKG</sequence>
<dbReference type="AlphaFoldDB" id="A0A921TB21"/>
<feature type="compositionally biased region" description="Polar residues" evidence="1">
    <location>
        <begin position="1"/>
        <end position="17"/>
    </location>
</feature>
<dbReference type="EMBL" id="APKE01000036">
    <property type="protein sequence ID" value="KAF0674640.1"/>
    <property type="molecule type" value="Genomic_DNA"/>
</dbReference>
<feature type="region of interest" description="Disordered" evidence="1">
    <location>
        <begin position="1"/>
        <end position="31"/>
    </location>
</feature>
<comment type="caution">
    <text evidence="2">The sequence shown here is derived from an EMBL/GenBank/DDBJ whole genome shotgun (WGS) entry which is preliminary data.</text>
</comment>
<name>A0A921TB21_9RHOB</name>
<feature type="compositionally biased region" description="Basic and acidic residues" evidence="1">
    <location>
        <begin position="22"/>
        <end position="31"/>
    </location>
</feature>
<dbReference type="Proteomes" id="UP000698242">
    <property type="component" value="Unassembled WGS sequence"/>
</dbReference>